<proteinExistence type="inferred from homology"/>
<dbReference type="InterPro" id="IPR025986">
    <property type="entry name" value="RPAP3-like_C"/>
</dbReference>
<feature type="region of interest" description="Disordered" evidence="6">
    <location>
        <begin position="120"/>
        <end position="139"/>
    </location>
</feature>
<dbReference type="PANTHER" id="PTHR46423">
    <property type="entry name" value="RNA POLYMERASE II-ASSOCIATED PROTEIN 3"/>
    <property type="match status" value="1"/>
</dbReference>
<dbReference type="Proteomes" id="UP000324629">
    <property type="component" value="Unassembled WGS sequence"/>
</dbReference>
<feature type="compositionally biased region" description="Basic residues" evidence="6">
    <location>
        <begin position="76"/>
        <end position="86"/>
    </location>
</feature>
<feature type="non-terminal residue" evidence="8">
    <location>
        <position position="1"/>
    </location>
</feature>
<dbReference type="Pfam" id="PF13877">
    <property type="entry name" value="RPAP3_C"/>
    <property type="match status" value="1"/>
</dbReference>
<evidence type="ECO:0000256" key="1">
    <source>
        <dbReference type="ARBA" id="ARBA00022737"/>
    </source>
</evidence>
<keyword evidence="9" id="KW-1185">Reference proteome</keyword>
<dbReference type="InterPro" id="IPR011990">
    <property type="entry name" value="TPR-like_helical_dom_sf"/>
</dbReference>
<dbReference type="PROSITE" id="PS50005">
    <property type="entry name" value="TPR"/>
    <property type="match status" value="1"/>
</dbReference>
<accession>A0A5J4P2B3</accession>
<sequence length="497" mass="56132">LDYFDFLPFKYSFAVRNIMNPEKFIELQQQMQENNREVADFLNDFGAWKKTVDAKNARLQNSEQSDSKLPAVRNSLLRKQRKKSKKQPLTSEKAGDRIKAYDYRAWDKFDVDKALEEVDSVPSKDSSASETDEELENQRRISLAREARELGNLRFKEGDFLSAVEHYTTAVRLTPEDSVPLTNRALVNLKLERYASAESDCSAALALDSKCIKALFRRALARKNLNKSQEATEDLETILKLDTDNKAALKELAQLTGRSEATIKQRFAKHLHPPGSEPKQSVRGTRKFRRIPIVEVGLPIAARIPEGITVSKPPHDVTVKMSDVPTKTPSSVNLSQVRTTLDSSGVPCTGETPTRPSPPPSQHMITLTEGGPSNWFQLERELRELNGCSSDKTMLSKNAVTYLCRICPSQYQKVIGNNLETGFLVQLLCAFSRASGLLTPAEVVSRLNSISRLPRFDVAWMMADDCDHDLFRQIFFTLEADPNISRDELNFIRKQFT</sequence>
<keyword evidence="1" id="KW-0677">Repeat</keyword>
<comment type="similarity">
    <text evidence="3">Belongs to the RPAP3 family.</text>
</comment>
<dbReference type="PANTHER" id="PTHR46423:SF1">
    <property type="entry name" value="RNA POLYMERASE II-ASSOCIATED PROTEIN 3"/>
    <property type="match status" value="1"/>
</dbReference>
<feature type="domain" description="RNA-polymerase II-associated protein 3-like C-terminal" evidence="7">
    <location>
        <begin position="372"/>
        <end position="467"/>
    </location>
</feature>
<dbReference type="EMBL" id="QNGE01000073">
    <property type="protein sequence ID" value="KAA3682086.1"/>
    <property type="molecule type" value="Genomic_DNA"/>
</dbReference>
<dbReference type="AlphaFoldDB" id="A0A5J4P2B3"/>
<reference evidence="8 9" key="1">
    <citation type="journal article" date="2019" name="Gigascience">
        <title>Whole-genome sequence of the oriental lung fluke Paragonimus westermani.</title>
        <authorList>
            <person name="Oey H."/>
            <person name="Zakrzewski M."/>
            <person name="Narain K."/>
            <person name="Devi K.R."/>
            <person name="Agatsuma T."/>
            <person name="Nawaratna S."/>
            <person name="Gobert G.N."/>
            <person name="Jones M.K."/>
            <person name="Ragan M.A."/>
            <person name="McManus D.P."/>
            <person name="Krause L."/>
        </authorList>
    </citation>
    <scope>NUCLEOTIDE SEQUENCE [LARGE SCALE GENOMIC DNA]</scope>
    <source>
        <strain evidence="8 9">IND2009</strain>
    </source>
</reference>
<evidence type="ECO:0000256" key="4">
    <source>
        <dbReference type="ARBA" id="ARBA00040133"/>
    </source>
</evidence>
<evidence type="ECO:0000256" key="5">
    <source>
        <dbReference type="PROSITE-ProRule" id="PRU00339"/>
    </source>
</evidence>
<dbReference type="InterPro" id="IPR051966">
    <property type="entry name" value="RPAP3"/>
</dbReference>
<feature type="region of interest" description="Disordered" evidence="6">
    <location>
        <begin position="322"/>
        <end position="361"/>
    </location>
</feature>
<name>A0A5J4P2B3_9TREM</name>
<dbReference type="SUPFAM" id="SSF48452">
    <property type="entry name" value="TPR-like"/>
    <property type="match status" value="1"/>
</dbReference>
<protein>
    <recommendedName>
        <fullName evidence="4">RNA polymerase II-associated protein 3</fullName>
    </recommendedName>
</protein>
<feature type="compositionally biased region" description="Polar residues" evidence="6">
    <location>
        <begin position="325"/>
        <end position="343"/>
    </location>
</feature>
<dbReference type="Pfam" id="PF13181">
    <property type="entry name" value="TPR_8"/>
    <property type="match status" value="1"/>
</dbReference>
<evidence type="ECO:0000256" key="6">
    <source>
        <dbReference type="SAM" id="MobiDB-lite"/>
    </source>
</evidence>
<dbReference type="SMART" id="SM00028">
    <property type="entry name" value="TPR"/>
    <property type="match status" value="3"/>
</dbReference>
<dbReference type="InterPro" id="IPR019734">
    <property type="entry name" value="TPR_rpt"/>
</dbReference>
<gene>
    <name evidence="8" type="ORF">DEA37_0005995</name>
</gene>
<evidence type="ECO:0000313" key="9">
    <source>
        <dbReference type="Proteomes" id="UP000324629"/>
    </source>
</evidence>
<evidence type="ECO:0000259" key="7">
    <source>
        <dbReference type="Pfam" id="PF13877"/>
    </source>
</evidence>
<dbReference type="Gene3D" id="1.25.40.10">
    <property type="entry name" value="Tetratricopeptide repeat domain"/>
    <property type="match status" value="1"/>
</dbReference>
<keyword evidence="2 5" id="KW-0802">TPR repeat</keyword>
<feature type="region of interest" description="Disordered" evidence="6">
    <location>
        <begin position="58"/>
        <end position="93"/>
    </location>
</feature>
<evidence type="ECO:0000256" key="2">
    <source>
        <dbReference type="ARBA" id="ARBA00022803"/>
    </source>
</evidence>
<dbReference type="GO" id="GO:0101031">
    <property type="term" value="C:protein folding chaperone complex"/>
    <property type="evidence" value="ECO:0007669"/>
    <property type="project" value="TreeGrafter"/>
</dbReference>
<evidence type="ECO:0000313" key="8">
    <source>
        <dbReference type="EMBL" id="KAA3682086.1"/>
    </source>
</evidence>
<evidence type="ECO:0000256" key="3">
    <source>
        <dbReference type="ARBA" id="ARBA00038275"/>
    </source>
</evidence>
<organism evidence="8 9">
    <name type="scientific">Paragonimus westermani</name>
    <dbReference type="NCBI Taxonomy" id="34504"/>
    <lineage>
        <taxon>Eukaryota</taxon>
        <taxon>Metazoa</taxon>
        <taxon>Spiralia</taxon>
        <taxon>Lophotrochozoa</taxon>
        <taxon>Platyhelminthes</taxon>
        <taxon>Trematoda</taxon>
        <taxon>Digenea</taxon>
        <taxon>Plagiorchiida</taxon>
        <taxon>Troglotremata</taxon>
        <taxon>Troglotrematidae</taxon>
        <taxon>Paragonimus</taxon>
    </lineage>
</organism>
<feature type="repeat" description="TPR" evidence="5">
    <location>
        <begin position="144"/>
        <end position="177"/>
    </location>
</feature>
<comment type="caution">
    <text evidence="8">The sequence shown here is derived from an EMBL/GenBank/DDBJ whole genome shotgun (WGS) entry which is preliminary data.</text>
</comment>